<dbReference type="SUPFAM" id="SSF56935">
    <property type="entry name" value="Porins"/>
    <property type="match status" value="1"/>
</dbReference>
<feature type="signal peptide" evidence="1">
    <location>
        <begin position="1"/>
        <end position="18"/>
    </location>
</feature>
<evidence type="ECO:0000256" key="1">
    <source>
        <dbReference type="SAM" id="SignalP"/>
    </source>
</evidence>
<keyword evidence="4" id="KW-1185">Reference proteome</keyword>
<evidence type="ECO:0000259" key="2">
    <source>
        <dbReference type="Pfam" id="PF14905"/>
    </source>
</evidence>
<organism evidence="3 4">
    <name type="scientific">Flavobacterium suaedae</name>
    <dbReference type="NCBI Taxonomy" id="1767027"/>
    <lineage>
        <taxon>Bacteria</taxon>
        <taxon>Pseudomonadati</taxon>
        <taxon>Bacteroidota</taxon>
        <taxon>Flavobacteriia</taxon>
        <taxon>Flavobacteriales</taxon>
        <taxon>Flavobacteriaceae</taxon>
        <taxon>Flavobacterium</taxon>
    </lineage>
</organism>
<keyword evidence="1" id="KW-0732">Signal</keyword>
<protein>
    <submittedName>
        <fullName evidence="3">Collagen-binding protein</fullName>
    </submittedName>
</protein>
<evidence type="ECO:0000313" key="3">
    <source>
        <dbReference type="EMBL" id="GGB76536.1"/>
    </source>
</evidence>
<evidence type="ECO:0000313" key="4">
    <source>
        <dbReference type="Proteomes" id="UP000615760"/>
    </source>
</evidence>
<dbReference type="RefSeq" id="WP_188620702.1">
    <property type="nucleotide sequence ID" value="NZ_BMJE01000003.1"/>
</dbReference>
<accession>A0ABQ1JVS8</accession>
<dbReference type="Pfam" id="PF14905">
    <property type="entry name" value="OMP_b-brl_3"/>
    <property type="match status" value="1"/>
</dbReference>
<dbReference type="EMBL" id="BMJE01000003">
    <property type="protein sequence ID" value="GGB76536.1"/>
    <property type="molecule type" value="Genomic_DNA"/>
</dbReference>
<dbReference type="InterPro" id="IPR041700">
    <property type="entry name" value="OMP_b-brl_3"/>
</dbReference>
<keyword evidence="3" id="KW-0176">Collagen</keyword>
<dbReference type="SUPFAM" id="SSF49464">
    <property type="entry name" value="Carboxypeptidase regulatory domain-like"/>
    <property type="match status" value="1"/>
</dbReference>
<comment type="caution">
    <text evidence="3">The sequence shown here is derived from an EMBL/GenBank/DDBJ whole genome shotgun (WGS) entry which is preliminary data.</text>
</comment>
<dbReference type="Pfam" id="PF13715">
    <property type="entry name" value="CarbopepD_reg_2"/>
    <property type="match status" value="1"/>
</dbReference>
<feature type="chain" id="PRO_5046454730" evidence="1">
    <location>
        <begin position="19"/>
        <end position="943"/>
    </location>
</feature>
<gene>
    <name evidence="3" type="ORF">GCM10007424_15690</name>
</gene>
<dbReference type="InterPro" id="IPR008969">
    <property type="entry name" value="CarboxyPept-like_regulatory"/>
</dbReference>
<reference evidence="4" key="1">
    <citation type="journal article" date="2019" name="Int. J. Syst. Evol. Microbiol.">
        <title>The Global Catalogue of Microorganisms (GCM) 10K type strain sequencing project: providing services to taxonomists for standard genome sequencing and annotation.</title>
        <authorList>
            <consortium name="The Broad Institute Genomics Platform"/>
            <consortium name="The Broad Institute Genome Sequencing Center for Infectious Disease"/>
            <person name="Wu L."/>
            <person name="Ma J."/>
        </authorList>
    </citation>
    <scope>NUCLEOTIDE SEQUENCE [LARGE SCALE GENOMIC DNA]</scope>
    <source>
        <strain evidence="4">CGMCC 1.15461</strain>
    </source>
</reference>
<dbReference type="Proteomes" id="UP000615760">
    <property type="component" value="Unassembled WGS sequence"/>
</dbReference>
<proteinExistence type="predicted"/>
<sequence length="943" mass="107039">MQKGFTLLVLLFTSFCFSQSVTLKGKITDPDDFPLESATIYLTSEQDSTSTVLEYTISDSNGNWEIKTRTKEEPVFLKASYMGFADYRQKLEKITEDRNFGAIKMADKSTELNEVVIEGEAPPIRIKSDTLEFNASSFKVRPDANVQTLLKQLPGVEIDSEGKITVNGKEVNQILVNGKPFFDKDGKVALQNLPAEIINKVQVTDTKTKKEELTGKSASGDNASINLTIDKDKNKGLFGKFMGGYGTDDRYESSAMLNYFKDKRRISILASSNNINSTGFTMDEIFDSMGGGRNYSVYTSSDGSFGINGIRFGGGNGITKSNMVGVNYADEWVEGLDSNVSYFFNQANTENDNRTKLITYLTNDGDANEERSILTESVSKTDNEKFAHNVNTTFEIEIDSTTNLYFYPKFSKLKTKSRDTSSQFSENQDGVLLNENSGSTYSENDTNNFENEIDFNKSFGKKGRYLSLRFQNENSRNDGANYNQSTTTFYNGDDENGDGIPDITTDNRNQVRYNRQISDIYNGELEYSEPITDSISINVSAGYKYEIGIDDRDGFNFDEATGNFTTRNDSLTNYLTSETNTFTPMMGLEIRKKDYTIGVSAGTDIVQFDNFGSYRGIDYTVNKDYVLPTARAHFRYSFSKSKSISLYYRYNIDYPQASQVLPIEDVSNALSTRTGNPDLDPNKRSYVYLSFRDFDFATRSGYNIYLGGNIYDSRIVSRTDINSSAKRVTSFTNVSDTYNMWAGGYWNKSIKREEHTYRINLGIGSSFNLDKGYTNGELYEANQISLTPRVNFTWEYGEALVINPSYRFSYNETHFTNYTIDQTSYFTHNVNLQTTSYWPKHVVFGNDFGYTYNSNLGDGFKKDFFLWNTSIGYNFLNDKLLFKVKVYDLLNQNLGTSRSITPTSVYDQQNTVLKRYVMFSLTFKLEKFGGKKEREGGSPFWWF</sequence>
<name>A0ABQ1JVS8_9FLAO</name>
<feature type="domain" description="Outer membrane protein beta-barrel" evidence="2">
    <location>
        <begin position="458"/>
        <end position="923"/>
    </location>
</feature>